<dbReference type="Pfam" id="PF05016">
    <property type="entry name" value="ParE_toxin"/>
    <property type="match status" value="1"/>
</dbReference>
<dbReference type="InterPro" id="IPR007712">
    <property type="entry name" value="RelE/ParE_toxin"/>
</dbReference>
<keyword evidence="4" id="KW-1185">Reference proteome</keyword>
<dbReference type="AlphaFoldDB" id="A0A7C9MJQ3"/>
<evidence type="ECO:0000313" key="3">
    <source>
        <dbReference type="EMBL" id="MYL83649.1"/>
    </source>
</evidence>
<evidence type="ECO:0000256" key="1">
    <source>
        <dbReference type="ARBA" id="ARBA00006226"/>
    </source>
</evidence>
<dbReference type="InterPro" id="IPR035093">
    <property type="entry name" value="RelE/ParE_toxin_dom_sf"/>
</dbReference>
<dbReference type="NCBIfam" id="TIGR02385">
    <property type="entry name" value="RelE_StbE"/>
    <property type="match status" value="1"/>
</dbReference>
<protein>
    <submittedName>
        <fullName evidence="3">Type II toxin-antitoxin system mRNA interferase toxin, RelE/StbE family</fullName>
    </submittedName>
</protein>
<name>A0A7C9MJQ3_9BACT</name>
<dbReference type="SUPFAM" id="SSF143011">
    <property type="entry name" value="RelE-like"/>
    <property type="match status" value="1"/>
</dbReference>
<accession>A0A7C9MJQ3</accession>
<keyword evidence="2" id="KW-1277">Toxin-antitoxin system</keyword>
<dbReference type="PANTHER" id="PTHR35601">
    <property type="entry name" value="TOXIN RELE"/>
    <property type="match status" value="1"/>
</dbReference>
<evidence type="ECO:0000313" key="4">
    <source>
        <dbReference type="Proteomes" id="UP000482487"/>
    </source>
</evidence>
<sequence length="97" mass="11303">MLYKLRLHELALKEWQRLDASLREQFKKKLVERLANPCIPSAALSGMPNCYKIKLRKAGYRLVYRVDADIVFVTVIAVGKRDKLRVYVNAQDRVIVE</sequence>
<dbReference type="Gene3D" id="3.30.2310.20">
    <property type="entry name" value="RelE-like"/>
    <property type="match status" value="1"/>
</dbReference>
<gene>
    <name evidence="3" type="ORF">GTA51_10985</name>
</gene>
<comment type="similarity">
    <text evidence="1">Belongs to the RelE toxin family.</text>
</comment>
<comment type="caution">
    <text evidence="3">The sequence shown here is derived from an EMBL/GenBank/DDBJ whole genome shotgun (WGS) entry which is preliminary data.</text>
</comment>
<dbReference type="EMBL" id="WVUD01000017">
    <property type="protein sequence ID" value="MYL83649.1"/>
    <property type="molecule type" value="Genomic_DNA"/>
</dbReference>
<dbReference type="Proteomes" id="UP000482487">
    <property type="component" value="Unassembled WGS sequence"/>
</dbReference>
<organism evidence="3 4">
    <name type="scientific">Solidesulfovibrio aerotolerans</name>
    <dbReference type="NCBI Taxonomy" id="295255"/>
    <lineage>
        <taxon>Bacteria</taxon>
        <taxon>Pseudomonadati</taxon>
        <taxon>Thermodesulfobacteriota</taxon>
        <taxon>Desulfovibrionia</taxon>
        <taxon>Desulfovibrionales</taxon>
        <taxon>Desulfovibrionaceae</taxon>
        <taxon>Solidesulfovibrio</taxon>
    </lineage>
</organism>
<dbReference type="OrthoDB" id="9801234at2"/>
<proteinExistence type="inferred from homology"/>
<evidence type="ECO:0000256" key="2">
    <source>
        <dbReference type="ARBA" id="ARBA00022649"/>
    </source>
</evidence>
<dbReference type="PANTHER" id="PTHR35601:SF1">
    <property type="entry name" value="TOXIN RELE"/>
    <property type="match status" value="1"/>
</dbReference>
<reference evidence="3 4" key="1">
    <citation type="submission" date="2020-01" db="EMBL/GenBank/DDBJ databases">
        <title>Genome sequence of Desulfovibrio aerotolerans DSM 16695(T).</title>
        <authorList>
            <person name="Karnachuk O."/>
            <person name="Avakyan M."/>
            <person name="Mardanov A."/>
            <person name="Kadnikov V."/>
            <person name="Ravin N."/>
        </authorList>
    </citation>
    <scope>NUCLEOTIDE SEQUENCE [LARGE SCALE GENOMIC DNA]</scope>
    <source>
        <strain evidence="3 4">DSM 16695</strain>
    </source>
</reference>